<sequence>MGRVTGGIRRMLGLGGGEAAGGGAPGIGAQSGLLDSKGASPEVVAYIRQRAAALGIDPDTAVAVANTEGLRGYKLDGKKDGGGDNGMSFGPYQMFYGGGLGNEFTKRTGLHASDKSTYKQQIDFALEHAAKNGWGAFHGAGNNGIGNWAGIGGRSGSAPGRGSANHMQGQYGAAGTNLTTITTASGKKVTVHAAAAESFKNFIDELEGTGYKIDSLGGYNYRTKRNGTGLSQHAYGNAIDINPLKNPMTNGKLITDLPPNISDLAAKHGLSWGGDWKRTKDAMHFEWTGRNPKDAAPQSTPKAAPQAWWRGAPGAMASVSQAREAQAAQIGRQMNDNRSNSTTTNSTHIGSVTVQTAATDASGIARDMEESLKRRSFVAAATTGQA</sequence>
<dbReference type="Proteomes" id="UP000244755">
    <property type="component" value="Chromosome 1"/>
</dbReference>
<dbReference type="Pfam" id="PF13539">
    <property type="entry name" value="Peptidase_M15_4"/>
    <property type="match status" value="1"/>
</dbReference>
<dbReference type="CDD" id="cd14845">
    <property type="entry name" value="L-Ala-D-Glu_peptidase_like"/>
    <property type="match status" value="1"/>
</dbReference>
<dbReference type="EMBL" id="CP028843">
    <property type="protein sequence ID" value="AWB24803.1"/>
    <property type="molecule type" value="Genomic_DNA"/>
</dbReference>
<dbReference type="OrthoDB" id="8421800at2"/>
<dbReference type="AlphaFoldDB" id="A0A2R4WTD6"/>
<organism evidence="3 4">
    <name type="scientific">Methylobacterium currus</name>
    <dbReference type="NCBI Taxonomy" id="2051553"/>
    <lineage>
        <taxon>Bacteria</taxon>
        <taxon>Pseudomonadati</taxon>
        <taxon>Pseudomonadota</taxon>
        <taxon>Alphaproteobacteria</taxon>
        <taxon>Hyphomicrobiales</taxon>
        <taxon>Methylobacteriaceae</taxon>
        <taxon>Methylobacterium</taxon>
    </lineage>
</organism>
<protein>
    <submittedName>
        <fullName evidence="3">M15 family peptidase</fullName>
    </submittedName>
</protein>
<feature type="domain" description="Peptidase M15C" evidence="2">
    <location>
        <begin position="227"/>
        <end position="287"/>
    </location>
</feature>
<dbReference type="InterPro" id="IPR009045">
    <property type="entry name" value="Zn_M74/Hedgehog-like"/>
</dbReference>
<evidence type="ECO:0000259" key="2">
    <source>
        <dbReference type="Pfam" id="PF13539"/>
    </source>
</evidence>
<dbReference type="InterPro" id="IPR039561">
    <property type="entry name" value="Peptidase_M15C"/>
</dbReference>
<accession>A0A2R4WTD6</accession>
<evidence type="ECO:0000256" key="1">
    <source>
        <dbReference type="SAM" id="MobiDB-lite"/>
    </source>
</evidence>
<feature type="region of interest" description="Disordered" evidence="1">
    <location>
        <begin position="320"/>
        <end position="347"/>
    </location>
</feature>
<dbReference type="GO" id="GO:0008233">
    <property type="term" value="F:peptidase activity"/>
    <property type="evidence" value="ECO:0007669"/>
    <property type="project" value="InterPro"/>
</dbReference>
<reference evidence="3 4" key="1">
    <citation type="submission" date="2018-04" db="EMBL/GenBank/DDBJ databases">
        <title>Methylobacterium sp. PR1016A genome.</title>
        <authorList>
            <person name="Park W."/>
        </authorList>
    </citation>
    <scope>NUCLEOTIDE SEQUENCE [LARGE SCALE GENOMIC DNA]</scope>
    <source>
        <strain evidence="3 4">PR1016A</strain>
    </source>
</reference>
<evidence type="ECO:0000313" key="4">
    <source>
        <dbReference type="Proteomes" id="UP000244755"/>
    </source>
</evidence>
<dbReference type="Gene3D" id="3.30.1380.10">
    <property type="match status" value="1"/>
</dbReference>
<gene>
    <name evidence="3" type="ORF">DA075_10220</name>
</gene>
<feature type="compositionally biased region" description="Low complexity" evidence="1">
    <location>
        <begin position="336"/>
        <end position="347"/>
    </location>
</feature>
<dbReference type="KEGG" id="mee:DA075_10220"/>
<name>A0A2R4WTD6_9HYPH</name>
<evidence type="ECO:0000313" key="3">
    <source>
        <dbReference type="EMBL" id="AWB24803.1"/>
    </source>
</evidence>
<dbReference type="SUPFAM" id="SSF55166">
    <property type="entry name" value="Hedgehog/DD-peptidase"/>
    <property type="match status" value="1"/>
</dbReference>
<proteinExistence type="predicted"/>
<keyword evidence="4" id="KW-1185">Reference proteome</keyword>